<evidence type="ECO:0000313" key="3">
    <source>
        <dbReference type="Proteomes" id="UP000431080"/>
    </source>
</evidence>
<dbReference type="RefSeq" id="WP_312855275.1">
    <property type="nucleotide sequence ID" value="NZ_WJIF01000012.1"/>
</dbReference>
<sequence>MIEWFTWVQVGVSVAAGLLCLVLGLAGRLPSDLTIGALALVELLLIAQVVTALVAPAVGNEPTGSVLEFWVYLVSAALLPPAAAFWALLERNRWSTVVLGVAALAVAVMLYRMFQIWTVQQA</sequence>
<protein>
    <recommendedName>
        <fullName evidence="4">Integral membrane protein</fullName>
    </recommendedName>
</protein>
<dbReference type="EMBL" id="WJIF01000012">
    <property type="protein sequence ID" value="MRG61427.1"/>
    <property type="molecule type" value="Genomic_DNA"/>
</dbReference>
<keyword evidence="1" id="KW-0472">Membrane</keyword>
<proteinExistence type="predicted"/>
<feature type="transmembrane region" description="Helical" evidence="1">
    <location>
        <begin position="69"/>
        <end position="89"/>
    </location>
</feature>
<evidence type="ECO:0000313" key="2">
    <source>
        <dbReference type="EMBL" id="MRG61427.1"/>
    </source>
</evidence>
<comment type="caution">
    <text evidence="2">The sequence shown here is derived from an EMBL/GenBank/DDBJ whole genome shotgun (WGS) entry which is preliminary data.</text>
</comment>
<feature type="transmembrane region" description="Helical" evidence="1">
    <location>
        <begin position="6"/>
        <end position="26"/>
    </location>
</feature>
<feature type="transmembrane region" description="Helical" evidence="1">
    <location>
        <begin position="96"/>
        <end position="114"/>
    </location>
</feature>
<reference evidence="2 3" key="1">
    <citation type="submission" date="2019-10" db="EMBL/GenBank/DDBJ databases">
        <authorList>
            <person name="Nie G."/>
            <person name="Ming H."/>
            <person name="Yi B."/>
        </authorList>
    </citation>
    <scope>NUCLEOTIDE SEQUENCE [LARGE SCALE GENOMIC DNA]</scope>
    <source>
        <strain evidence="2 3">CFH 90414</strain>
    </source>
</reference>
<keyword evidence="1" id="KW-1133">Transmembrane helix</keyword>
<feature type="transmembrane region" description="Helical" evidence="1">
    <location>
        <begin position="33"/>
        <end position="57"/>
    </location>
</feature>
<accession>A0A6I2FCA5</accession>
<keyword evidence="3" id="KW-1185">Reference proteome</keyword>
<organism evidence="2 3">
    <name type="scientific">Agromyces agglutinans</name>
    <dbReference type="NCBI Taxonomy" id="2662258"/>
    <lineage>
        <taxon>Bacteria</taxon>
        <taxon>Bacillati</taxon>
        <taxon>Actinomycetota</taxon>
        <taxon>Actinomycetes</taxon>
        <taxon>Micrococcales</taxon>
        <taxon>Microbacteriaceae</taxon>
        <taxon>Agromyces</taxon>
    </lineage>
</organism>
<name>A0A6I2FCA5_9MICO</name>
<evidence type="ECO:0000256" key="1">
    <source>
        <dbReference type="SAM" id="Phobius"/>
    </source>
</evidence>
<gene>
    <name evidence="2" type="ORF">GE115_16340</name>
</gene>
<dbReference type="Proteomes" id="UP000431080">
    <property type="component" value="Unassembled WGS sequence"/>
</dbReference>
<dbReference type="AlphaFoldDB" id="A0A6I2FCA5"/>
<keyword evidence="1" id="KW-0812">Transmembrane</keyword>
<evidence type="ECO:0008006" key="4">
    <source>
        <dbReference type="Google" id="ProtNLM"/>
    </source>
</evidence>